<proteinExistence type="predicted"/>
<dbReference type="InterPro" id="IPR001304">
    <property type="entry name" value="C-type_lectin-like"/>
</dbReference>
<evidence type="ECO:0000313" key="3">
    <source>
        <dbReference type="Proteomes" id="UP000261340"/>
    </source>
</evidence>
<dbReference type="PANTHER" id="PTHR45784:SF5">
    <property type="entry name" value="C-TYPE LECTIN DOMAIN FAMILY 20 MEMBER A-RELATED"/>
    <property type="match status" value="1"/>
</dbReference>
<dbReference type="Ensembl" id="ENSACIT00000023443.1">
    <property type="protein sequence ID" value="ENSACIP00000022837.1"/>
    <property type="gene ID" value="ENSACIG00000017777.1"/>
</dbReference>
<dbReference type="Gene3D" id="3.10.100.10">
    <property type="entry name" value="Mannose-Binding Protein A, subunit A"/>
    <property type="match status" value="1"/>
</dbReference>
<dbReference type="GeneTree" id="ENSGT01100000263473"/>
<keyword evidence="3" id="KW-1185">Reference proteome</keyword>
<reference evidence="2" key="2">
    <citation type="submission" date="2025-09" db="UniProtKB">
        <authorList>
            <consortium name="Ensembl"/>
        </authorList>
    </citation>
    <scope>IDENTIFICATION</scope>
</reference>
<protein>
    <recommendedName>
        <fullName evidence="1">C-type lectin domain-containing protein</fullName>
    </recommendedName>
</protein>
<accession>A0A3Q0SII7</accession>
<dbReference type="PROSITE" id="PS50041">
    <property type="entry name" value="C_TYPE_LECTIN_2"/>
    <property type="match status" value="1"/>
</dbReference>
<sequence>YRGKKMVSSQKSFQFNFNAQSDCRLSNKDLVSLRNPTENLALQQMISDIHNRTSLSLFWIGLFRDEWKWSDQSNSSFRSWASGQPNNDGVCSLYNPSLKGFMDRGCTDPKPFICHNGQHIVSGEKHQSVSLVSHFTSNPDLTCSAACIIAHHFHKYSLHCYGAFKQWLKIKYKKHLWQLNNQNVLLFFFFKLCKFNLVNTNKASMEKIWHWI</sequence>
<reference evidence="2" key="1">
    <citation type="submission" date="2025-08" db="UniProtKB">
        <authorList>
            <consortium name="Ensembl"/>
        </authorList>
    </citation>
    <scope>IDENTIFICATION</scope>
</reference>
<dbReference type="Proteomes" id="UP000261340">
    <property type="component" value="Unplaced"/>
</dbReference>
<dbReference type="SMART" id="SM00034">
    <property type="entry name" value="CLECT"/>
    <property type="match status" value="1"/>
</dbReference>
<evidence type="ECO:0000259" key="1">
    <source>
        <dbReference type="PROSITE" id="PS50041"/>
    </source>
</evidence>
<dbReference type="AlphaFoldDB" id="A0A3Q0SII7"/>
<dbReference type="PANTHER" id="PTHR45784">
    <property type="entry name" value="C-TYPE LECTIN DOMAIN FAMILY 20 MEMBER A-RELATED"/>
    <property type="match status" value="1"/>
</dbReference>
<name>A0A3Q0SII7_AMPCI</name>
<dbReference type="STRING" id="61819.ENSACIP00000022837"/>
<evidence type="ECO:0000313" key="2">
    <source>
        <dbReference type="Ensembl" id="ENSACIP00000022837.1"/>
    </source>
</evidence>
<dbReference type="InterPro" id="IPR016186">
    <property type="entry name" value="C-type_lectin-like/link_sf"/>
</dbReference>
<feature type="domain" description="C-type lectin" evidence="1">
    <location>
        <begin position="18"/>
        <end position="115"/>
    </location>
</feature>
<dbReference type="InterPro" id="IPR016187">
    <property type="entry name" value="CTDL_fold"/>
</dbReference>
<organism evidence="2 3">
    <name type="scientific">Amphilophus citrinellus</name>
    <name type="common">Midas cichlid</name>
    <name type="synonym">Cichlasoma citrinellum</name>
    <dbReference type="NCBI Taxonomy" id="61819"/>
    <lineage>
        <taxon>Eukaryota</taxon>
        <taxon>Metazoa</taxon>
        <taxon>Chordata</taxon>
        <taxon>Craniata</taxon>
        <taxon>Vertebrata</taxon>
        <taxon>Euteleostomi</taxon>
        <taxon>Actinopterygii</taxon>
        <taxon>Neopterygii</taxon>
        <taxon>Teleostei</taxon>
        <taxon>Neoteleostei</taxon>
        <taxon>Acanthomorphata</taxon>
        <taxon>Ovalentaria</taxon>
        <taxon>Cichlomorphae</taxon>
        <taxon>Cichliformes</taxon>
        <taxon>Cichlidae</taxon>
        <taxon>New World cichlids</taxon>
        <taxon>Cichlasomatinae</taxon>
        <taxon>Heroini</taxon>
        <taxon>Amphilophus</taxon>
    </lineage>
</organism>
<dbReference type="SUPFAM" id="SSF56436">
    <property type="entry name" value="C-type lectin-like"/>
    <property type="match status" value="1"/>
</dbReference>
<dbReference type="Pfam" id="PF00059">
    <property type="entry name" value="Lectin_C"/>
    <property type="match status" value="1"/>
</dbReference>